<gene>
    <name evidence="2" type="ORF">C0Q70_10432</name>
</gene>
<evidence type="ECO:0000313" key="3">
    <source>
        <dbReference type="Proteomes" id="UP000245119"/>
    </source>
</evidence>
<protein>
    <submittedName>
        <fullName evidence="2">Uncharacterized protein</fullName>
    </submittedName>
</protein>
<keyword evidence="3" id="KW-1185">Reference proteome</keyword>
<sequence length="134" mass="14938">MITNHYLESIATSRLDHFISSQQMALGPACIRMFGSNTQREGAGILSQLYSQRRDIKSRADTSFIIFGNSILYPSAVRLAWGPGGGEGLHLEWREEGMLTANTRLAREQTCENERGSSPQHEAKHLSHGSPRPR</sequence>
<dbReference type="EMBL" id="PZQS01000005">
    <property type="protein sequence ID" value="PVD31154.1"/>
    <property type="molecule type" value="Genomic_DNA"/>
</dbReference>
<feature type="region of interest" description="Disordered" evidence="1">
    <location>
        <begin position="108"/>
        <end position="134"/>
    </location>
</feature>
<dbReference type="Proteomes" id="UP000245119">
    <property type="component" value="Linkage Group LG5"/>
</dbReference>
<feature type="compositionally biased region" description="Basic and acidic residues" evidence="1">
    <location>
        <begin position="108"/>
        <end position="125"/>
    </location>
</feature>
<organism evidence="2 3">
    <name type="scientific">Pomacea canaliculata</name>
    <name type="common">Golden apple snail</name>
    <dbReference type="NCBI Taxonomy" id="400727"/>
    <lineage>
        <taxon>Eukaryota</taxon>
        <taxon>Metazoa</taxon>
        <taxon>Spiralia</taxon>
        <taxon>Lophotrochozoa</taxon>
        <taxon>Mollusca</taxon>
        <taxon>Gastropoda</taxon>
        <taxon>Caenogastropoda</taxon>
        <taxon>Architaenioglossa</taxon>
        <taxon>Ampullarioidea</taxon>
        <taxon>Ampullariidae</taxon>
        <taxon>Pomacea</taxon>
    </lineage>
</organism>
<dbReference type="AlphaFoldDB" id="A0A2T7PCK8"/>
<evidence type="ECO:0000313" key="2">
    <source>
        <dbReference type="EMBL" id="PVD31154.1"/>
    </source>
</evidence>
<accession>A0A2T7PCK8</accession>
<proteinExistence type="predicted"/>
<reference evidence="2 3" key="1">
    <citation type="submission" date="2018-04" db="EMBL/GenBank/DDBJ databases">
        <title>The genome of golden apple snail Pomacea canaliculata provides insight into stress tolerance and invasive adaptation.</title>
        <authorList>
            <person name="Liu C."/>
            <person name="Liu B."/>
            <person name="Ren Y."/>
            <person name="Zhang Y."/>
            <person name="Wang H."/>
            <person name="Li S."/>
            <person name="Jiang F."/>
            <person name="Yin L."/>
            <person name="Zhang G."/>
            <person name="Qian W."/>
            <person name="Fan W."/>
        </authorList>
    </citation>
    <scope>NUCLEOTIDE SEQUENCE [LARGE SCALE GENOMIC DNA]</scope>
    <source>
        <strain evidence="2">SZHN2017</strain>
        <tissue evidence="2">Muscle</tissue>
    </source>
</reference>
<comment type="caution">
    <text evidence="2">The sequence shown here is derived from an EMBL/GenBank/DDBJ whole genome shotgun (WGS) entry which is preliminary data.</text>
</comment>
<name>A0A2T7PCK8_POMCA</name>
<evidence type="ECO:0000256" key="1">
    <source>
        <dbReference type="SAM" id="MobiDB-lite"/>
    </source>
</evidence>